<evidence type="ECO:0000313" key="2">
    <source>
        <dbReference type="EMBL" id="MBL3658152.1"/>
    </source>
</evidence>
<dbReference type="InterPro" id="IPR018911">
    <property type="entry name" value="Gmad2_Ig-like_dom"/>
</dbReference>
<gene>
    <name evidence="2" type="ORF">JL102_18515</name>
</gene>
<protein>
    <submittedName>
        <fullName evidence="2">Gmad2 immunoglobulin-like domain-containing protein</fullName>
    </submittedName>
</protein>
<reference evidence="2" key="1">
    <citation type="submission" date="2021-01" db="EMBL/GenBank/DDBJ databases">
        <title>Fulvivirga kasyanovii gen. nov., sp nov., a novel member of the phylum Bacteroidetes isolated from seawater in a mussel farm.</title>
        <authorList>
            <person name="Zhao L.-H."/>
            <person name="Wang Z.-J."/>
        </authorList>
    </citation>
    <scope>NUCLEOTIDE SEQUENCE</scope>
    <source>
        <strain evidence="2">2943</strain>
    </source>
</reference>
<dbReference type="EMBL" id="JAESIY010000011">
    <property type="protein sequence ID" value="MBL3658152.1"/>
    <property type="molecule type" value="Genomic_DNA"/>
</dbReference>
<proteinExistence type="predicted"/>
<feature type="domain" description="Bacterial spore germination immunoglobulin-like" evidence="1">
    <location>
        <begin position="255"/>
        <end position="339"/>
    </location>
</feature>
<sequence length="360" mass="40811">MIKQIGILSIVTLQILVGCNNPQREQENTKSNIMESIAYHESEKVKDKKVASDKGEIDWVDYTASAFHFTLEMPNTWKVDETKNSKDATVLTMYSSGYDLVANPPFDFIEYPKITYITVHPQGSSLPKLLGSKINLQGWNKDLPVDFQLNKDSSMVYILNTGEPWAYLLKPSNPPKGWSENGYIFVHMGVSDFLARCFDVNGKPKSTHDFDMSTGDKMTYYGDVKEADKKIVQHAVSSLYFFNGRGTRQDIAQLIQVDWPQPNDTISSPITIKGKARGDWYFEGNFPVVLKNEDQKVLSEKPAKAKAKWMTKKWVPFEITIDYDKPNRNQGFLVLKKANASGKPENDRNLSIPVVFSAKE</sequence>
<evidence type="ECO:0000313" key="3">
    <source>
        <dbReference type="Proteomes" id="UP000659388"/>
    </source>
</evidence>
<evidence type="ECO:0000259" key="1">
    <source>
        <dbReference type="Pfam" id="PF10648"/>
    </source>
</evidence>
<dbReference type="Pfam" id="PF10648">
    <property type="entry name" value="Gmad2"/>
    <property type="match status" value="1"/>
</dbReference>
<dbReference type="RefSeq" id="WP_202245946.1">
    <property type="nucleotide sequence ID" value="NZ_JAESIY010000011.1"/>
</dbReference>
<name>A0A937K2S6_9BACT</name>
<dbReference type="AlphaFoldDB" id="A0A937K2S6"/>
<comment type="caution">
    <text evidence="2">The sequence shown here is derived from an EMBL/GenBank/DDBJ whole genome shotgun (WGS) entry which is preliminary data.</text>
</comment>
<keyword evidence="3" id="KW-1185">Reference proteome</keyword>
<dbReference type="PROSITE" id="PS51257">
    <property type="entry name" value="PROKAR_LIPOPROTEIN"/>
    <property type="match status" value="1"/>
</dbReference>
<accession>A0A937K2S6</accession>
<dbReference type="Proteomes" id="UP000659388">
    <property type="component" value="Unassembled WGS sequence"/>
</dbReference>
<organism evidence="2 3">
    <name type="scientific">Fulvivirga sediminis</name>
    <dbReference type="NCBI Taxonomy" id="2803949"/>
    <lineage>
        <taxon>Bacteria</taxon>
        <taxon>Pseudomonadati</taxon>
        <taxon>Bacteroidota</taxon>
        <taxon>Cytophagia</taxon>
        <taxon>Cytophagales</taxon>
        <taxon>Fulvivirgaceae</taxon>
        <taxon>Fulvivirga</taxon>
    </lineage>
</organism>